<feature type="region of interest" description="Disordered" evidence="6">
    <location>
        <begin position="302"/>
        <end position="326"/>
    </location>
</feature>
<feature type="transmembrane region" description="Helical" evidence="7">
    <location>
        <begin position="201"/>
        <end position="226"/>
    </location>
</feature>
<feature type="transmembrane region" description="Helical" evidence="7">
    <location>
        <begin position="157"/>
        <end position="180"/>
    </location>
</feature>
<keyword evidence="9" id="KW-1185">Reference proteome</keyword>
<feature type="transmembrane region" description="Helical" evidence="7">
    <location>
        <begin position="238"/>
        <end position="258"/>
    </location>
</feature>
<sequence length="363" mass="39512">MKLPGMGLIRRAERTGNEVEVPMTERLGLVDFVKQVLKEAQEDHLSVFAGHLTYSGLFAVFPFMVFLLSLLGIFRAEELVNELLSRASTAMPREAVDLIGGPIRQIAQSKATGAFGLSALVSILLALWGVSGAFRSVMEAMNVMYEVKEGRPFWKRYLISILLSLGAAVLIIAALVLVVFGADIATAIARASAGLGPVFRWTWIILQWPVLVGFVLLAFALIYYFAPDVEQQFRFITPGSLVAVALWLVFSLLFSLYVNNFGSYNKTYGALAGVIILMLYMYYSAYILLLGTEINQVIEEHAPGGKQEGEKAPGEAGHPAAGPRPGEREGMVAMGARRGPILSGVAAYLALLVIGLVVTRLRR</sequence>
<evidence type="ECO:0000256" key="7">
    <source>
        <dbReference type="SAM" id="Phobius"/>
    </source>
</evidence>
<dbReference type="AlphaFoldDB" id="D1CGG7"/>
<evidence type="ECO:0000256" key="1">
    <source>
        <dbReference type="ARBA" id="ARBA00004651"/>
    </source>
</evidence>
<dbReference type="KEGG" id="ttr:Tter_1932"/>
<proteinExistence type="predicted"/>
<keyword evidence="2" id="KW-1003">Cell membrane</keyword>
<feature type="transmembrane region" description="Helical" evidence="7">
    <location>
        <begin position="114"/>
        <end position="137"/>
    </location>
</feature>
<reference evidence="9" key="1">
    <citation type="journal article" date="2010" name="Stand. Genomic Sci.">
        <title>Complete genome sequence of 'Thermobaculum terrenum' type strain (YNP1).</title>
        <authorList>
            <person name="Kiss H."/>
            <person name="Cleland D."/>
            <person name="Lapidus A."/>
            <person name="Lucas S."/>
            <person name="Glavina Del Rio T."/>
            <person name="Nolan M."/>
            <person name="Tice H."/>
            <person name="Han C."/>
            <person name="Goodwin L."/>
            <person name="Pitluck S."/>
            <person name="Liolios K."/>
            <person name="Ivanova N."/>
            <person name="Mavromatis K."/>
            <person name="Ovchinnikova G."/>
            <person name="Pati A."/>
            <person name="Chen A."/>
            <person name="Palaniappan K."/>
            <person name="Land M."/>
            <person name="Hauser L."/>
            <person name="Chang Y."/>
            <person name="Jeffries C."/>
            <person name="Lu M."/>
            <person name="Brettin T."/>
            <person name="Detter J."/>
            <person name="Goker M."/>
            <person name="Tindall B."/>
            <person name="Beck B."/>
            <person name="McDermott T."/>
            <person name="Woyke T."/>
            <person name="Bristow J."/>
            <person name="Eisen J."/>
            <person name="Markowitz V."/>
            <person name="Hugenholtz P."/>
            <person name="Kyrpides N."/>
            <person name="Klenk H."/>
            <person name="Cheng J."/>
        </authorList>
    </citation>
    <scope>NUCLEOTIDE SEQUENCE [LARGE SCALE GENOMIC DNA]</scope>
    <source>
        <strain evidence="9">ATCC BAA-798 / YNP1</strain>
    </source>
</reference>
<evidence type="ECO:0000256" key="4">
    <source>
        <dbReference type="ARBA" id="ARBA00022989"/>
    </source>
</evidence>
<dbReference type="PANTHER" id="PTHR30213">
    <property type="entry name" value="INNER MEMBRANE PROTEIN YHJD"/>
    <property type="match status" value="1"/>
</dbReference>
<dbReference type="OrthoDB" id="9781030at2"/>
<evidence type="ECO:0000256" key="3">
    <source>
        <dbReference type="ARBA" id="ARBA00022692"/>
    </source>
</evidence>
<dbReference type="HOGENOM" id="CLU_045539_4_3_0"/>
<dbReference type="GO" id="GO:0005886">
    <property type="term" value="C:plasma membrane"/>
    <property type="evidence" value="ECO:0007669"/>
    <property type="project" value="UniProtKB-SubCell"/>
</dbReference>
<evidence type="ECO:0000256" key="5">
    <source>
        <dbReference type="ARBA" id="ARBA00023136"/>
    </source>
</evidence>
<feature type="compositionally biased region" description="Basic and acidic residues" evidence="6">
    <location>
        <begin position="302"/>
        <end position="313"/>
    </location>
</feature>
<dbReference type="InterPro" id="IPR017039">
    <property type="entry name" value="Virul_fac_BrkB"/>
</dbReference>
<dbReference type="EMBL" id="CP001826">
    <property type="protein sequence ID" value="ACZ42838.1"/>
    <property type="molecule type" value="Genomic_DNA"/>
</dbReference>
<feature type="compositionally biased region" description="Low complexity" evidence="6">
    <location>
        <begin position="314"/>
        <end position="324"/>
    </location>
</feature>
<keyword evidence="5 7" id="KW-0472">Membrane</keyword>
<feature type="transmembrane region" description="Helical" evidence="7">
    <location>
        <begin position="341"/>
        <end position="361"/>
    </location>
</feature>
<evidence type="ECO:0000313" key="9">
    <source>
        <dbReference type="Proteomes" id="UP000000323"/>
    </source>
</evidence>
<keyword evidence="4 7" id="KW-1133">Transmembrane helix</keyword>
<comment type="subcellular location">
    <subcellularLocation>
        <location evidence="1">Cell membrane</location>
        <topology evidence="1">Multi-pass membrane protein</topology>
    </subcellularLocation>
</comment>
<gene>
    <name evidence="8" type="ordered locus">Tter_1932</name>
</gene>
<feature type="transmembrane region" description="Helical" evidence="7">
    <location>
        <begin position="52"/>
        <end position="74"/>
    </location>
</feature>
<evidence type="ECO:0000256" key="6">
    <source>
        <dbReference type="SAM" id="MobiDB-lite"/>
    </source>
</evidence>
<feature type="transmembrane region" description="Helical" evidence="7">
    <location>
        <begin position="270"/>
        <end position="289"/>
    </location>
</feature>
<evidence type="ECO:0000313" key="8">
    <source>
        <dbReference type="EMBL" id="ACZ42838.1"/>
    </source>
</evidence>
<accession>D1CGG7</accession>
<dbReference type="PANTHER" id="PTHR30213:SF0">
    <property type="entry name" value="UPF0761 MEMBRANE PROTEIN YIHY"/>
    <property type="match status" value="1"/>
</dbReference>
<evidence type="ECO:0000256" key="2">
    <source>
        <dbReference type="ARBA" id="ARBA00022475"/>
    </source>
</evidence>
<dbReference type="Proteomes" id="UP000000323">
    <property type="component" value="Chromosome 2"/>
</dbReference>
<name>D1CGG7_THET1</name>
<dbReference type="eggNOG" id="COG1295">
    <property type="taxonomic scope" value="Bacteria"/>
</dbReference>
<dbReference type="RefSeq" id="WP_012875869.1">
    <property type="nucleotide sequence ID" value="NC_013526.1"/>
</dbReference>
<dbReference type="Pfam" id="PF03631">
    <property type="entry name" value="Virul_fac_BrkB"/>
    <property type="match status" value="1"/>
</dbReference>
<dbReference type="NCBIfam" id="TIGR00765">
    <property type="entry name" value="yihY_not_rbn"/>
    <property type="match status" value="1"/>
</dbReference>
<keyword evidence="3 7" id="KW-0812">Transmembrane</keyword>
<organism evidence="8 9">
    <name type="scientific">Thermobaculum terrenum (strain ATCC BAA-798 / CCMEE 7001 / YNP1)</name>
    <dbReference type="NCBI Taxonomy" id="525904"/>
    <lineage>
        <taxon>Bacteria</taxon>
        <taxon>Bacillati</taxon>
        <taxon>Chloroflexota</taxon>
        <taxon>Chloroflexia</taxon>
        <taxon>Candidatus Thermobaculales</taxon>
        <taxon>Candidatus Thermobaculaceae</taxon>
        <taxon>Thermobaculum</taxon>
    </lineage>
</organism>
<dbReference type="STRING" id="525904.Tter_1932"/>
<protein>
    <submittedName>
        <fullName evidence="8">Ribonuclease BN</fullName>
    </submittedName>
</protein>